<evidence type="ECO:0000259" key="4">
    <source>
        <dbReference type="PROSITE" id="PS50042"/>
    </source>
</evidence>
<dbReference type="PROSITE" id="PS50042">
    <property type="entry name" value="CNMP_BINDING_3"/>
    <property type="match status" value="1"/>
</dbReference>
<keyword evidence="2" id="KW-0407">Ion channel</keyword>
<feature type="transmembrane region" description="Helical" evidence="3">
    <location>
        <begin position="335"/>
        <end position="357"/>
    </location>
</feature>
<accession>A0ABU6TB69</accession>
<comment type="caution">
    <text evidence="5">The sequence shown here is derived from an EMBL/GenBank/DDBJ whole genome shotgun (WGS) entry which is preliminary data.</text>
</comment>
<keyword evidence="1" id="KW-0813">Transport</keyword>
<keyword evidence="3" id="KW-1133">Transmembrane helix</keyword>
<dbReference type="PANTHER" id="PTHR45651:SF38">
    <property type="entry name" value="CYCLIC NUCLEOTIDE-GATED CATION CHANNEL PROTEIN"/>
    <property type="match status" value="1"/>
</dbReference>
<dbReference type="Gene3D" id="1.10.287.70">
    <property type="match status" value="1"/>
</dbReference>
<evidence type="ECO:0000256" key="1">
    <source>
        <dbReference type="ARBA" id="ARBA00023286"/>
    </source>
</evidence>
<evidence type="ECO:0000313" key="5">
    <source>
        <dbReference type="EMBL" id="MED6145959.1"/>
    </source>
</evidence>
<dbReference type="Gene3D" id="1.10.287.630">
    <property type="entry name" value="Helix hairpin bin"/>
    <property type="match status" value="1"/>
</dbReference>
<feature type="domain" description="Cyclic nucleotide-binding" evidence="4">
    <location>
        <begin position="559"/>
        <end position="628"/>
    </location>
</feature>
<dbReference type="InterPro" id="IPR000595">
    <property type="entry name" value="cNMP-bd_dom"/>
</dbReference>
<feature type="transmembrane region" description="Helical" evidence="3">
    <location>
        <begin position="427"/>
        <end position="445"/>
    </location>
</feature>
<proteinExistence type="predicted"/>
<dbReference type="Gene3D" id="2.60.120.10">
    <property type="entry name" value="Jelly Rolls"/>
    <property type="match status" value="1"/>
</dbReference>
<dbReference type="InterPro" id="IPR014710">
    <property type="entry name" value="RmlC-like_jellyroll"/>
</dbReference>
<evidence type="ECO:0000256" key="2">
    <source>
        <dbReference type="ARBA" id="ARBA00023303"/>
    </source>
</evidence>
<keyword evidence="6" id="KW-1185">Reference proteome</keyword>
<organism evidence="5 6">
    <name type="scientific">Stylosanthes scabra</name>
    <dbReference type="NCBI Taxonomy" id="79078"/>
    <lineage>
        <taxon>Eukaryota</taxon>
        <taxon>Viridiplantae</taxon>
        <taxon>Streptophyta</taxon>
        <taxon>Embryophyta</taxon>
        <taxon>Tracheophyta</taxon>
        <taxon>Spermatophyta</taxon>
        <taxon>Magnoliopsida</taxon>
        <taxon>eudicotyledons</taxon>
        <taxon>Gunneridae</taxon>
        <taxon>Pentapetalae</taxon>
        <taxon>rosids</taxon>
        <taxon>fabids</taxon>
        <taxon>Fabales</taxon>
        <taxon>Fabaceae</taxon>
        <taxon>Papilionoideae</taxon>
        <taxon>50 kb inversion clade</taxon>
        <taxon>dalbergioids sensu lato</taxon>
        <taxon>Dalbergieae</taxon>
        <taxon>Pterocarpus clade</taxon>
        <taxon>Stylosanthes</taxon>
    </lineage>
</organism>
<reference evidence="5 6" key="1">
    <citation type="journal article" date="2023" name="Plants (Basel)">
        <title>Bridging the Gap: Combining Genomics and Transcriptomics Approaches to Understand Stylosanthes scabra, an Orphan Legume from the Brazilian Caatinga.</title>
        <authorList>
            <person name="Ferreira-Neto J.R.C."/>
            <person name="da Silva M.D."/>
            <person name="Binneck E."/>
            <person name="de Melo N.F."/>
            <person name="da Silva R.H."/>
            <person name="de Melo A.L.T.M."/>
            <person name="Pandolfi V."/>
            <person name="Bustamante F.O."/>
            <person name="Brasileiro-Vidal A.C."/>
            <person name="Benko-Iseppon A.M."/>
        </authorList>
    </citation>
    <scope>NUCLEOTIDE SEQUENCE [LARGE SCALE GENOMIC DNA]</scope>
    <source>
        <tissue evidence="5">Leaves</tissue>
    </source>
</reference>
<feature type="transmembrane region" description="Helical" evidence="3">
    <location>
        <begin position="265"/>
        <end position="289"/>
    </location>
</feature>
<protein>
    <recommendedName>
        <fullName evidence="4">Cyclic nucleotide-binding domain-containing protein</fullName>
    </recommendedName>
</protein>
<keyword evidence="1" id="KW-0406">Ion transport</keyword>
<name>A0ABU6TB69_9FABA</name>
<dbReference type="SUPFAM" id="SSF81324">
    <property type="entry name" value="Voltage-gated potassium channels"/>
    <property type="match status" value="1"/>
</dbReference>
<evidence type="ECO:0000256" key="3">
    <source>
        <dbReference type="SAM" id="Phobius"/>
    </source>
</evidence>
<feature type="transmembrane region" description="Helical" evidence="3">
    <location>
        <begin position="177"/>
        <end position="199"/>
    </location>
</feature>
<evidence type="ECO:0000313" key="6">
    <source>
        <dbReference type="Proteomes" id="UP001341840"/>
    </source>
</evidence>
<dbReference type="Proteomes" id="UP001341840">
    <property type="component" value="Unassembled WGS sequence"/>
</dbReference>
<dbReference type="InterPro" id="IPR018490">
    <property type="entry name" value="cNMP-bd_dom_sf"/>
</dbReference>
<keyword evidence="1" id="KW-1071">Ligand-gated ion channel</keyword>
<feature type="transmembrane region" description="Helical" evidence="3">
    <location>
        <begin position="457"/>
        <end position="478"/>
    </location>
</feature>
<keyword evidence="3" id="KW-0472">Membrane</keyword>
<sequence length="724" mass="83167">MANFEIDEEILSSETYGQQSDDLKDSNFRKLVLRTKQASISAPVVSVESYATGGSGNLLQHSRVVTRSRMVANRTEKCSNVCNTSENHLKNNHDRNNEHLMMSGPFGLCDYPCCTTCPTYLKATQKGHSRTSTRFNSKLHNVHGDASRFGRKKPTFCSSCIPGVMNPHTKVVQQWNMIHALFCWAAIILDPLFLFLFYVQRQQEYPCIAINSTMTAALVSFRSINDLMFLLNILVQFRLAFVSRVSPVDHVGYLVDHPKKIVLQYLRGFFLFDLLVVIPLPQIMVLFVLPNNLGSWNHLLVAILVQYIPRLHRFLPLLNGQSPTGLVFESKWKSLIKHVLLFLLSAHFVGSCGYLFALQRVSQCLKVTCQATFINGCMNLIDCGRQTSKNVMWQVGTKANNCLLTTSAFDYGIYTNLVKLTTESNWVMKYVFSLFWGFTQISSLAGNETPSYNGLEVIFTMAIRGMGFFLLAFLVGSMQNVLQVPRRRLEMQLRGHEVEQWMFYRHLPTDLRRRIIMAEHYNWAATQGLNEKMLMENMPDDLQRDLRRHFFYFIKNVRLFAMMDEPILDAIRMRLKQKIYIKGSTVMCMGDLVESMVFVVRGELESIGKDEIRVHLSEGDACGEELLIWCLEKFSVNTDGGKIWLPEQSLLSSRTVICLTNVEAFSLHATDLEEVIILFARFLQSPRFQRAIRYELPYWRSFAARRIQFAWRHKKNPLISVASQ</sequence>
<gene>
    <name evidence="5" type="ORF">PIB30_029922</name>
</gene>
<dbReference type="PANTHER" id="PTHR45651">
    <property type="entry name" value="CYCLIC NUCLEOTIDE-GATED ION CHANNEL 15-RELATED-RELATED"/>
    <property type="match status" value="1"/>
</dbReference>
<dbReference type="EMBL" id="JASCZI010090744">
    <property type="protein sequence ID" value="MED6145959.1"/>
    <property type="molecule type" value="Genomic_DNA"/>
</dbReference>
<dbReference type="CDD" id="cd00038">
    <property type="entry name" value="CAP_ED"/>
    <property type="match status" value="1"/>
</dbReference>
<keyword evidence="3" id="KW-0812">Transmembrane</keyword>
<dbReference type="SUPFAM" id="SSF51206">
    <property type="entry name" value="cAMP-binding domain-like"/>
    <property type="match status" value="1"/>
</dbReference>